<keyword evidence="1" id="KW-1133">Transmembrane helix</keyword>
<name>A0A8H7XYU3_PSICU</name>
<evidence type="ECO:0000256" key="1">
    <source>
        <dbReference type="SAM" id="Phobius"/>
    </source>
</evidence>
<organism evidence="2">
    <name type="scientific">Psilocybe cubensis</name>
    <name type="common">Psychedelic mushroom</name>
    <name type="synonym">Stropharia cubensis</name>
    <dbReference type="NCBI Taxonomy" id="181762"/>
    <lineage>
        <taxon>Eukaryota</taxon>
        <taxon>Fungi</taxon>
        <taxon>Dikarya</taxon>
        <taxon>Basidiomycota</taxon>
        <taxon>Agaricomycotina</taxon>
        <taxon>Agaricomycetes</taxon>
        <taxon>Agaricomycetidae</taxon>
        <taxon>Agaricales</taxon>
        <taxon>Agaricineae</taxon>
        <taxon>Strophariaceae</taxon>
        <taxon>Psilocybe</taxon>
    </lineage>
</organism>
<reference evidence="2" key="1">
    <citation type="submission" date="2021-02" db="EMBL/GenBank/DDBJ databases">
        <title>Psilocybe cubensis genome.</title>
        <authorList>
            <person name="Mckernan K.J."/>
            <person name="Crawford S."/>
            <person name="Trippe A."/>
            <person name="Kane L.T."/>
            <person name="Mclaughlin S."/>
        </authorList>
    </citation>
    <scope>NUCLEOTIDE SEQUENCE [LARGE SCALE GENOMIC DNA]</scope>
    <source>
        <strain evidence="2">MGC-MH-2018</strain>
    </source>
</reference>
<feature type="transmembrane region" description="Helical" evidence="1">
    <location>
        <begin position="7"/>
        <end position="32"/>
    </location>
</feature>
<accession>A0A8H7XYU3</accession>
<evidence type="ECO:0000313" key="2">
    <source>
        <dbReference type="EMBL" id="KAG5170470.1"/>
    </source>
</evidence>
<proteinExistence type="predicted"/>
<keyword evidence="1" id="KW-0472">Membrane</keyword>
<keyword evidence="1" id="KW-0812">Transmembrane</keyword>
<dbReference type="AlphaFoldDB" id="A0A8H7XYU3"/>
<sequence length="174" mass="20168">MAFLAFLGAVASFLLLIITVLFLLICTIFYGVELVLLLLHFALAIPYHGTNILAKLLRCILPSPIVLIWHGLWGGIEDRIMAWRRFWTVSVEQRAQPLVDKHIKLARRLEKVHRRLARAIPGSQLDVDLHTKSCLLDDKAFAAEMELESVFRRYVPHNQYEEYCRRYSVTPKRV</sequence>
<protein>
    <submittedName>
        <fullName evidence="2">Uncharacterized protein</fullName>
    </submittedName>
</protein>
<gene>
    <name evidence="2" type="ORF">JR316_004859</name>
</gene>
<comment type="caution">
    <text evidence="2">The sequence shown here is derived from an EMBL/GenBank/DDBJ whole genome shotgun (WGS) entry which is preliminary data.</text>
</comment>
<dbReference type="EMBL" id="JAFIQS010000004">
    <property type="protein sequence ID" value="KAG5170470.1"/>
    <property type="molecule type" value="Genomic_DNA"/>
</dbReference>